<evidence type="ECO:0000313" key="2">
    <source>
        <dbReference type="EMBL" id="CAI8614149.1"/>
    </source>
</evidence>
<keyword evidence="3" id="KW-1185">Reference proteome</keyword>
<feature type="region of interest" description="Disordered" evidence="1">
    <location>
        <begin position="1"/>
        <end position="43"/>
    </location>
</feature>
<organism evidence="2 3">
    <name type="scientific">Vicia faba</name>
    <name type="common">Broad bean</name>
    <name type="synonym">Faba vulgaris</name>
    <dbReference type="NCBI Taxonomy" id="3906"/>
    <lineage>
        <taxon>Eukaryota</taxon>
        <taxon>Viridiplantae</taxon>
        <taxon>Streptophyta</taxon>
        <taxon>Embryophyta</taxon>
        <taxon>Tracheophyta</taxon>
        <taxon>Spermatophyta</taxon>
        <taxon>Magnoliopsida</taxon>
        <taxon>eudicotyledons</taxon>
        <taxon>Gunneridae</taxon>
        <taxon>Pentapetalae</taxon>
        <taxon>rosids</taxon>
        <taxon>fabids</taxon>
        <taxon>Fabales</taxon>
        <taxon>Fabaceae</taxon>
        <taxon>Papilionoideae</taxon>
        <taxon>50 kb inversion clade</taxon>
        <taxon>NPAAA clade</taxon>
        <taxon>Hologalegina</taxon>
        <taxon>IRL clade</taxon>
        <taxon>Fabeae</taxon>
        <taxon>Vicia</taxon>
    </lineage>
</organism>
<accession>A0AAV1AVI9</accession>
<evidence type="ECO:0000313" key="3">
    <source>
        <dbReference type="Proteomes" id="UP001157006"/>
    </source>
</evidence>
<dbReference type="PANTHER" id="PTHR36746:SF3">
    <property type="entry name" value="DUF4005 DOMAIN-CONTAINING PROTEIN"/>
    <property type="match status" value="1"/>
</dbReference>
<dbReference type="Proteomes" id="UP001157006">
    <property type="component" value="Chromosome 5"/>
</dbReference>
<evidence type="ECO:0000256" key="1">
    <source>
        <dbReference type="SAM" id="MobiDB-lite"/>
    </source>
</evidence>
<protein>
    <submittedName>
        <fullName evidence="2">Uncharacterized protein</fullName>
    </submittedName>
</protein>
<dbReference type="EMBL" id="OX451740">
    <property type="protein sequence ID" value="CAI8614149.1"/>
    <property type="molecule type" value="Genomic_DNA"/>
</dbReference>
<dbReference type="AlphaFoldDB" id="A0AAV1AVI9"/>
<gene>
    <name evidence="2" type="ORF">VFH_V116040</name>
</gene>
<sequence>MGNKNSSNSKPHDETTKISSIEHVPKENMMSFPTEQGHRIKGSTTIRDDEYIGKLEVETPLDNDETFNSFIRRAKQKIRTVTTFKSDIDREQSCKTAAARPDQEVNVGDNNYKENHQREQFDDFIQIAKKKMRATSSIRNNSFWKKP</sequence>
<reference evidence="2 3" key="1">
    <citation type="submission" date="2023-01" db="EMBL/GenBank/DDBJ databases">
        <authorList>
            <person name="Kreplak J."/>
        </authorList>
    </citation>
    <scope>NUCLEOTIDE SEQUENCE [LARGE SCALE GENOMIC DNA]</scope>
</reference>
<feature type="region of interest" description="Disordered" evidence="1">
    <location>
        <begin position="92"/>
        <end position="116"/>
    </location>
</feature>
<dbReference type="PANTHER" id="PTHR36746">
    <property type="entry name" value="BNAC04G51760D PROTEIN"/>
    <property type="match status" value="1"/>
</dbReference>
<proteinExistence type="predicted"/>
<name>A0AAV1AVI9_VICFA</name>